<dbReference type="InterPro" id="IPR000182">
    <property type="entry name" value="GNAT_dom"/>
</dbReference>
<evidence type="ECO:0000256" key="3">
    <source>
        <dbReference type="RuleBase" id="RU363094"/>
    </source>
</evidence>
<keyword evidence="1 5" id="KW-0808">Transferase</keyword>
<dbReference type="OrthoDB" id="9804026at2"/>
<keyword evidence="6" id="KW-1185">Reference proteome</keyword>
<dbReference type="PANTHER" id="PTHR43877:SF2">
    <property type="entry name" value="AMINOALKYLPHOSPHONATE N-ACETYLTRANSFERASE-RELATED"/>
    <property type="match status" value="1"/>
</dbReference>
<evidence type="ECO:0000256" key="2">
    <source>
        <dbReference type="ARBA" id="ARBA00023315"/>
    </source>
</evidence>
<dbReference type="Gene3D" id="3.40.630.30">
    <property type="match status" value="1"/>
</dbReference>
<dbReference type="NCBIfam" id="TIGR01575">
    <property type="entry name" value="rimI"/>
    <property type="match status" value="1"/>
</dbReference>
<sequence>MTPQDMAAIHAASFSRPRPWRADEFADLLSDPAVFLIAAGKGFIIGRCILDEAELLTLAVAPEGRRQGSGRHLVALFQAEATRRGAATAFLEVAADNGAARALYASAGWAEAGRRRDYYGSGTDAIVMRLTLSPS</sequence>
<organism evidence="5 6">
    <name type="scientific">Paracoccus isoporae</name>
    <dbReference type="NCBI Taxonomy" id="591205"/>
    <lineage>
        <taxon>Bacteria</taxon>
        <taxon>Pseudomonadati</taxon>
        <taxon>Pseudomonadota</taxon>
        <taxon>Alphaproteobacteria</taxon>
        <taxon>Rhodobacterales</taxon>
        <taxon>Paracoccaceae</taxon>
        <taxon>Paracoccus</taxon>
    </lineage>
</organism>
<name>A0A1G7CJG9_9RHOB</name>
<dbReference type="Proteomes" id="UP000199344">
    <property type="component" value="Unassembled WGS sequence"/>
</dbReference>
<dbReference type="EC" id="2.3.1.266" evidence="3"/>
<dbReference type="CDD" id="cd04301">
    <property type="entry name" value="NAT_SF"/>
    <property type="match status" value="1"/>
</dbReference>
<comment type="similarity">
    <text evidence="3">Belongs to the acetyltransferase family. RimI subfamily.</text>
</comment>
<dbReference type="InterPro" id="IPR016181">
    <property type="entry name" value="Acyl_CoA_acyltransferase"/>
</dbReference>
<dbReference type="GO" id="GO:0005737">
    <property type="term" value="C:cytoplasm"/>
    <property type="evidence" value="ECO:0007669"/>
    <property type="project" value="UniProtKB-SubCell"/>
</dbReference>
<accession>A0A1G7CJG9</accession>
<dbReference type="InterPro" id="IPR006464">
    <property type="entry name" value="AcTrfase_RimI/Ard1"/>
</dbReference>
<dbReference type="InterPro" id="IPR050832">
    <property type="entry name" value="Bact_Acetyltransf"/>
</dbReference>
<dbReference type="SUPFAM" id="SSF55729">
    <property type="entry name" value="Acyl-CoA N-acyltransferases (Nat)"/>
    <property type="match status" value="1"/>
</dbReference>
<evidence type="ECO:0000313" key="5">
    <source>
        <dbReference type="EMBL" id="SDE39459.1"/>
    </source>
</evidence>
<evidence type="ECO:0000256" key="1">
    <source>
        <dbReference type="ARBA" id="ARBA00022679"/>
    </source>
</evidence>
<dbReference type="GO" id="GO:0008999">
    <property type="term" value="F:protein-N-terminal-alanine acetyltransferase activity"/>
    <property type="evidence" value="ECO:0007669"/>
    <property type="project" value="UniProtKB-EC"/>
</dbReference>
<gene>
    <name evidence="5" type="ORF">SAMN05421538_106121</name>
</gene>
<dbReference type="EMBL" id="FNAH01000006">
    <property type="protein sequence ID" value="SDE39459.1"/>
    <property type="molecule type" value="Genomic_DNA"/>
</dbReference>
<comment type="subcellular location">
    <subcellularLocation>
        <location evidence="3">Cytoplasm</location>
    </subcellularLocation>
</comment>
<proteinExistence type="inferred from homology"/>
<dbReference type="Pfam" id="PF00583">
    <property type="entry name" value="Acetyltransf_1"/>
    <property type="match status" value="1"/>
</dbReference>
<protein>
    <recommendedName>
        <fullName evidence="3">[Ribosomal protein bS18]-alanine N-acetyltransferase</fullName>
        <ecNumber evidence="3">2.3.1.266</ecNumber>
    </recommendedName>
</protein>
<feature type="domain" description="N-acetyltransferase" evidence="4">
    <location>
        <begin position="1"/>
        <end position="133"/>
    </location>
</feature>
<dbReference type="PANTHER" id="PTHR43877">
    <property type="entry name" value="AMINOALKYLPHOSPHONATE N-ACETYLTRANSFERASE-RELATED-RELATED"/>
    <property type="match status" value="1"/>
</dbReference>
<dbReference type="PROSITE" id="PS51186">
    <property type="entry name" value="GNAT"/>
    <property type="match status" value="1"/>
</dbReference>
<comment type="catalytic activity">
    <reaction evidence="3">
        <text>N-terminal L-alanyl-[ribosomal protein bS18] + acetyl-CoA = N-terminal N(alpha)-acetyl-L-alanyl-[ribosomal protein bS18] + CoA + H(+)</text>
        <dbReference type="Rhea" id="RHEA:43756"/>
        <dbReference type="Rhea" id="RHEA-COMP:10676"/>
        <dbReference type="Rhea" id="RHEA-COMP:10677"/>
        <dbReference type="ChEBI" id="CHEBI:15378"/>
        <dbReference type="ChEBI" id="CHEBI:57287"/>
        <dbReference type="ChEBI" id="CHEBI:57288"/>
        <dbReference type="ChEBI" id="CHEBI:64718"/>
        <dbReference type="ChEBI" id="CHEBI:83683"/>
        <dbReference type="EC" id="2.3.1.266"/>
    </reaction>
</comment>
<comment type="function">
    <text evidence="3">Acetylates the N-terminal alanine of ribosomal protein bS18.</text>
</comment>
<reference evidence="5 6" key="1">
    <citation type="submission" date="2016-10" db="EMBL/GenBank/DDBJ databases">
        <authorList>
            <person name="de Groot N.N."/>
        </authorList>
    </citation>
    <scope>NUCLEOTIDE SEQUENCE [LARGE SCALE GENOMIC DNA]</scope>
    <source>
        <strain evidence="5 6">DSM 22220</strain>
    </source>
</reference>
<dbReference type="AlphaFoldDB" id="A0A1G7CJG9"/>
<evidence type="ECO:0000313" key="6">
    <source>
        <dbReference type="Proteomes" id="UP000199344"/>
    </source>
</evidence>
<keyword evidence="3" id="KW-0963">Cytoplasm</keyword>
<dbReference type="STRING" id="591205.SAMN05421538_106121"/>
<evidence type="ECO:0000259" key="4">
    <source>
        <dbReference type="PROSITE" id="PS51186"/>
    </source>
</evidence>
<keyword evidence="2" id="KW-0012">Acyltransferase</keyword>